<proteinExistence type="predicted"/>
<protein>
    <submittedName>
        <fullName evidence="1">Uncharacterized protein</fullName>
    </submittedName>
</protein>
<reference evidence="1" key="1">
    <citation type="submission" date="2014-11" db="EMBL/GenBank/DDBJ databases">
        <authorList>
            <person name="Amaro Gonzalez C."/>
        </authorList>
    </citation>
    <scope>NUCLEOTIDE SEQUENCE</scope>
</reference>
<accession>A0A0E9PM63</accession>
<reference evidence="1" key="2">
    <citation type="journal article" date="2015" name="Fish Shellfish Immunol.">
        <title>Early steps in the European eel (Anguilla anguilla)-Vibrio vulnificus interaction in the gills: Role of the RtxA13 toxin.</title>
        <authorList>
            <person name="Callol A."/>
            <person name="Pajuelo D."/>
            <person name="Ebbesson L."/>
            <person name="Teles M."/>
            <person name="MacKenzie S."/>
            <person name="Amaro C."/>
        </authorList>
    </citation>
    <scope>NUCLEOTIDE SEQUENCE</scope>
</reference>
<evidence type="ECO:0000313" key="1">
    <source>
        <dbReference type="EMBL" id="JAH05599.1"/>
    </source>
</evidence>
<dbReference type="AlphaFoldDB" id="A0A0E9PM63"/>
<organism evidence="1">
    <name type="scientific">Anguilla anguilla</name>
    <name type="common">European freshwater eel</name>
    <name type="synonym">Muraena anguilla</name>
    <dbReference type="NCBI Taxonomy" id="7936"/>
    <lineage>
        <taxon>Eukaryota</taxon>
        <taxon>Metazoa</taxon>
        <taxon>Chordata</taxon>
        <taxon>Craniata</taxon>
        <taxon>Vertebrata</taxon>
        <taxon>Euteleostomi</taxon>
        <taxon>Actinopterygii</taxon>
        <taxon>Neopterygii</taxon>
        <taxon>Teleostei</taxon>
        <taxon>Anguilliformes</taxon>
        <taxon>Anguillidae</taxon>
        <taxon>Anguilla</taxon>
    </lineage>
</organism>
<dbReference type="EMBL" id="GBXM01102978">
    <property type="protein sequence ID" value="JAH05599.1"/>
    <property type="molecule type" value="Transcribed_RNA"/>
</dbReference>
<name>A0A0E9PM63_ANGAN</name>
<sequence length="27" mass="3186">MFHFFTPIRCEVLGESEQISGKFEQKP</sequence>